<protein>
    <recommendedName>
        <fullName evidence="4">Zinc-regulated protein 8</fullName>
    </recommendedName>
</protein>
<feature type="region of interest" description="Disordered" evidence="1">
    <location>
        <begin position="1"/>
        <end position="52"/>
    </location>
</feature>
<accession>G8BT10</accession>
<feature type="compositionally biased region" description="Polar residues" evidence="1">
    <location>
        <begin position="40"/>
        <end position="52"/>
    </location>
</feature>
<dbReference type="EMBL" id="HE612859">
    <property type="protein sequence ID" value="CCE62981.1"/>
    <property type="molecule type" value="Genomic_DNA"/>
</dbReference>
<name>G8BT10_TETPH</name>
<reference evidence="2 3" key="1">
    <citation type="journal article" date="2011" name="Proc. Natl. Acad. Sci. U.S.A.">
        <title>Evolutionary erosion of yeast sex chromosomes by mating-type switching accidents.</title>
        <authorList>
            <person name="Gordon J.L."/>
            <person name="Armisen D."/>
            <person name="Proux-Wera E."/>
            <person name="Oheigeartaigh S.S."/>
            <person name="Byrne K.P."/>
            <person name="Wolfe K.H."/>
        </authorList>
    </citation>
    <scope>NUCLEOTIDE SEQUENCE [LARGE SCALE GENOMIC DNA]</scope>
    <source>
        <strain evidence="3">ATCC 24235 / CBS 4417 / NBRC 1672 / NRRL Y-8282 / UCD 70-5</strain>
    </source>
</reference>
<evidence type="ECO:0000313" key="2">
    <source>
        <dbReference type="EMBL" id="CCE62981.1"/>
    </source>
</evidence>
<feature type="region of interest" description="Disordered" evidence="1">
    <location>
        <begin position="730"/>
        <end position="766"/>
    </location>
</feature>
<evidence type="ECO:0000313" key="3">
    <source>
        <dbReference type="Proteomes" id="UP000005666"/>
    </source>
</evidence>
<dbReference type="Proteomes" id="UP000005666">
    <property type="component" value="Chromosome 4"/>
</dbReference>
<gene>
    <name evidence="2" type="primary">TPHA0D03460</name>
    <name evidence="2" type="ordered locus">TPHA_0D03460</name>
</gene>
<dbReference type="AlphaFoldDB" id="G8BT10"/>
<feature type="compositionally biased region" description="Polar residues" evidence="1">
    <location>
        <begin position="10"/>
        <end position="29"/>
    </location>
</feature>
<dbReference type="HOGENOM" id="CLU_301677_0_0_1"/>
<sequence length="808" mass="92060">MRSFIKSHRSSNSLDGGTGRFNDSNNQFSPKRHNNDLIDVSTNTADGSQDSTHWNQYFTSNVKDGEQSLRHAPSFDSFHRLTTNKMFSGILFKRNNTSGVTVNNNSQTNIHYDKSPTVNVNSIPFQFKNDDIHSPTLGRANNNNTMNGINHGGTSISSGVKGHAASKSEDLAIKGTITHSWGTKSDVGHSVIKLNEPIIEHEKSNGIKLNKVVNSSVKQKSVLDTRNNTEQISKPIDESELKITKTRNRSVRIHSKDDLHKMNSASLIDIKDPTFDKQYAEVISKGLPKTIFKEDTLNNLPDSEEEYITDDLESESGSEFSFEYGAVNGRTSSMKYYSEQNPPKTVYINDMYEDENFDENMNFYEDGYDDELDFPSNKYDFYDEEDFNFEEDTYEHNDNNDNKNVVTNDKMLKTEEKEGKVRHKNLNNYNDLFELSDDDDDNDIINSDTDEYPSTTYDDLNSTNDEHNILKNNTNEKDQNENVELESVNLLAKTKVKSQLTSMSDIFNIDDEKSDIDEYNKFNFEEDQYDDENKLDSFNYSNTRNFENHRIKSKIKNNVPVNQIGITVTSENDSTIILKHTTPHLGFERLAQDSSNDGNTTLLISPTKSHSLKIHDINSNLDSDIPGSTRDLFFIDETKEDAYLNNIKLEEESYLDEINIVPEDFDFSEPMGTLSCLTSISRQSTGSFRRTHSFSEKPIGNVKENNPLQNKLEIKNKTITFFNNQWNTPVTNSIKRRSPRKSSPVKLDSTSYIDNNNIPTTPKQYNDSESISFAVAHEFEKPKPEYIQDFSLSPIQEGSSSVDSSPRL</sequence>
<organism evidence="2 3">
    <name type="scientific">Tetrapisispora phaffii (strain ATCC 24235 / CBS 4417 / NBRC 1672 / NRRL Y-8282 / UCD 70-5)</name>
    <name type="common">Yeast</name>
    <name type="synonym">Fabospora phaffii</name>
    <dbReference type="NCBI Taxonomy" id="1071381"/>
    <lineage>
        <taxon>Eukaryota</taxon>
        <taxon>Fungi</taxon>
        <taxon>Dikarya</taxon>
        <taxon>Ascomycota</taxon>
        <taxon>Saccharomycotina</taxon>
        <taxon>Saccharomycetes</taxon>
        <taxon>Saccharomycetales</taxon>
        <taxon>Saccharomycetaceae</taxon>
        <taxon>Tetrapisispora</taxon>
    </lineage>
</organism>
<feature type="compositionally biased region" description="Polar residues" evidence="1">
    <location>
        <begin position="748"/>
        <end position="766"/>
    </location>
</feature>
<proteinExistence type="predicted"/>
<evidence type="ECO:0000256" key="1">
    <source>
        <dbReference type="SAM" id="MobiDB-lite"/>
    </source>
</evidence>
<dbReference type="GeneID" id="11531021"/>
<dbReference type="eggNOG" id="ENOG502QSM8">
    <property type="taxonomic scope" value="Eukaryota"/>
</dbReference>
<evidence type="ECO:0008006" key="4">
    <source>
        <dbReference type="Google" id="ProtNLM"/>
    </source>
</evidence>
<dbReference type="RefSeq" id="XP_003685415.1">
    <property type="nucleotide sequence ID" value="XM_003685367.1"/>
</dbReference>
<dbReference type="KEGG" id="tpf:TPHA_0D03460"/>
<dbReference type="OrthoDB" id="3973129at2759"/>
<keyword evidence="3" id="KW-1185">Reference proteome</keyword>
<dbReference type="OMA" id="QSLKYHD"/>